<protein>
    <submittedName>
        <fullName evidence="3">Tetratricopeptide repeat protein</fullName>
    </submittedName>
</protein>
<dbReference type="Pfam" id="PF13432">
    <property type="entry name" value="TPR_16"/>
    <property type="match status" value="3"/>
</dbReference>
<evidence type="ECO:0000256" key="1">
    <source>
        <dbReference type="ARBA" id="ARBA00022737"/>
    </source>
</evidence>
<evidence type="ECO:0000256" key="2">
    <source>
        <dbReference type="ARBA" id="ARBA00022803"/>
    </source>
</evidence>
<comment type="caution">
    <text evidence="3">The sequence shown here is derived from an EMBL/GenBank/DDBJ whole genome shotgun (WGS) entry which is preliminary data.</text>
</comment>
<evidence type="ECO:0000313" key="3">
    <source>
        <dbReference type="EMBL" id="RBP46564.1"/>
    </source>
</evidence>
<dbReference type="SMART" id="SM00028">
    <property type="entry name" value="TPR"/>
    <property type="match status" value="5"/>
</dbReference>
<evidence type="ECO:0000313" key="4">
    <source>
        <dbReference type="Proteomes" id="UP000253426"/>
    </source>
</evidence>
<keyword evidence="4" id="KW-1185">Reference proteome</keyword>
<proteinExistence type="predicted"/>
<keyword evidence="1" id="KW-0677">Repeat</keyword>
<dbReference type="PANTHER" id="PTHR45586:SF14">
    <property type="entry name" value="TETRATRICOPEPTIDE TPR_2 REPEAT PROTEIN"/>
    <property type="match status" value="1"/>
</dbReference>
<dbReference type="Gene3D" id="1.25.40.10">
    <property type="entry name" value="Tetratricopeptide repeat domain"/>
    <property type="match status" value="3"/>
</dbReference>
<dbReference type="SUPFAM" id="SSF48452">
    <property type="entry name" value="TPR-like"/>
    <property type="match status" value="4"/>
</dbReference>
<dbReference type="RefSeq" id="WP_113958068.1">
    <property type="nucleotide sequence ID" value="NZ_QNRR01000002.1"/>
</dbReference>
<dbReference type="InterPro" id="IPR019734">
    <property type="entry name" value="TPR_rpt"/>
</dbReference>
<dbReference type="InterPro" id="IPR011990">
    <property type="entry name" value="TPR-like_helical_dom_sf"/>
</dbReference>
<dbReference type="InterPro" id="IPR051012">
    <property type="entry name" value="CellSynth/LPSAsmb/PSIAsmb"/>
</dbReference>
<organism evidence="3 4">
    <name type="scientific">Roseimicrobium gellanilyticum</name>
    <dbReference type="NCBI Taxonomy" id="748857"/>
    <lineage>
        <taxon>Bacteria</taxon>
        <taxon>Pseudomonadati</taxon>
        <taxon>Verrucomicrobiota</taxon>
        <taxon>Verrucomicrobiia</taxon>
        <taxon>Verrucomicrobiales</taxon>
        <taxon>Verrucomicrobiaceae</taxon>
        <taxon>Roseimicrobium</taxon>
    </lineage>
</organism>
<name>A0A366HUI1_9BACT</name>
<sequence>MRRNPPGGSVIPRIRQQLVFLLLVLALDSSEALRAQDPQQQPPAAPTAPSAEALKYHEMLRRRPQTGVIFDRFTSAWLATGSRDSLKDFLKKKTELADATAADHLILALVYSATGEDTEALKASERATTKAPDDALLHLRTAEIASRLRQWDTALAALTRAAQIGLTEESDIRATRLHADILWRLGRPGEAKQIFRKLIDRHPEEHSLREELVDMLVENGLKPEAAEESRTLVDLTKDPFDKAMRRLRLADLLVDLRKTPLARTELDLSLAQSGMDSWLEGESLDRMERLFRRGGDLNGFASKLRELAMQHPTRVSIVRRQMRILTELARPVDAAALAVDLLKRTPGRRDIREDYITLLEAQGKIPDAIQQMEELLRQEPKDGEIMLRLAGLHGRNNAPERTRELLDAFLKQSPNDEGALMQAGRLLERLSLDTAARDVYEKWTFEHPLDPLAGLSLAALLHRQGDTEGAIKLWRLQGGQGDITTASQVATAASSRGEVVVAFEILKAREKELQDDPRLLMQVCLLAMQARREADCVHWLRRYAQLVKQTGELQHLSTLASSVLNRKSTRQQLLEDFAKSPPAGTGESILLALTNEYTTPENTYDEQLAGRRKADELLTLAWAALPHPAGTPLNEDENMVEAARLQVLSRRRDWTAMLQVLKETIARPNAKTSTRLQALADASASALNYEEALRWVAEWKAVAPTSHIPWRVHAGLLRSTGKTEEMIAVLREAAQRFQDQDEMSFDLAAALQGAGQGTEALAVYRRLFEQKEDANVRLRIGSQMIRTAKGSAQLEDLITEWKRYQREQPDSPEPWRLLAMAHREKPDVEAHCNALGEALRLAPNDIALMRDLAQSEDARGNAEKAGELYRQAARKESTPQAQRAYAEFLLKRGESQEALQIMQEIVAAQATTLTEIEELADNLMAMRLWREAAVLLDVPSKSHAQNVRLQYQRGVALEESGKLDEATQHFIRILQCQEELVDAIPLPPLQEEIAVPEAPGALWWHRLLEHGRTAYHYNGMEQRGVHLPMGARPGPVRTIFLPQCLEEAQVFALRHLVRLAEVGRAQSPPLPPILLPESLPMAKIWPNVIMRNVWGRGQMIVTAEQMRAHPLLQVGWMHGTVRILDLAESDAAALLLHVEKTFASTHPELAAEAAILQAHSDTSDAANAPLDRALAHAKLSTHSKERLAESIASWIVDDPVLINVGIRQRTKLSEQGEEKLLAALTAWAKEAATEAKPAGILTQATRSLSARGRWEAWRDLLDEVVPRIRENSAALAEQAKVREVGSYFQLLAFPPYIHSGYGISPLLCLHQGMGWRGRTTPDRAPAALAAEARDPLTKLLCLQAAGLPAELKQEAIRLAAAHPTRDDVLFLKASVLAKDGESEELTNALREWVTLPVSAEVSRSRARYVVEFAVEGNLTADDATQTAVLNAAKHLVTLGIVEERRSRSLVEDLKAAGFDAPSQMLAGVLTKGNRPSPTASNPLLGAFTIRTAQDLMKRVDGTSDGGMALRLITETLAKFASDEIGAARGYMQASSDDGWQWLMQALHKKDTFRESVLSHLLSEAGTPRLDYAEAAFIIDRLGYSSKHAKENYLKALEENPADTRVRLKLVCLLVDDQPAEAQKIYQAAPADDRLFIGTVLCDYTNRNNLMLTQLVSKFASGVLQDTASRKVAPLDLDWLNFLTSNLTWTNLTSSWSGISDLLRAEPAGADAGFGSAPAHELADSLNTYELTGELEALCEAAMELPDLATSAFACYAGLKLKKGASVDLLVPKARDAMRTSAAAERWLSRTELSHNMVFEPAHIWQPSPLALLALHASRQPDTKEAFKELTTLAQSCKVPDGDRIVALLERLYTCPENEFPAAARELSTLPPTAAQQLDYVPAATVARVWKERGLSLDPFVLLSTESDAAITYPPYASGHCMALQTLSRRGHREEAKAFLAKVMEEYLGPRAGWKERVKDIGDDFRDPRLSSLNFIHGVMQNISQSDPALSFVSLELAEEAGLRLHRSFRTEYFVPAWMTRANDSGMPGPRTAAIVLNFLAGSPWLKPDAPLWDCAMRSKEEGTLLTMTAAAIKGLSKEQQAHVRATLEHAALKNPGAAILDALVQTDQQKLVDAIVLANGSIKNAPAHSLEALGVVMENELAPIQRSTAKARAPEIHSLLQKLEDTEAARNAEAFFTASSIESLHLSDSQFEETMRRAATQLAATDHAKAVKLLDRACELIVQKQQRGAWNGSGGSNGWTACGQALNLWCDKTQSLDVVTVACDLFHQPDEFNAVSAGWWHCPSWGNALLATWKDEGGLGDAAAGLRGLLQSLHSKLAIKKAPLLIPAFMDFHLKLDVWQRQEVLRAADALAMKNSDISGYAAWVGLAFRLNDLADGALWLPGSQDPERIKNLMEGFRAVIKDQSVNPLVRLAAAHVLMNKAGKHADPETIWAAMDLATLVLEKEWPAHGYLMLYILNTVNRLPVDDRFKTAAARWLPAWLRRNQYTGTSSSQGLSYDPVDEYQSAVLTLAARGLDDMGVRQTLQSLSGLQQRSATNLLTLIRNDRHEVAKEFFMRNKDQLLRASHNNVQPEDKDMPKLRAFAEMLPHPDQKLQVMVYCSSFYGFGMLRDQWADSRALPWNRRMAEQAREVMQHVFKDPTLKEKLMIELADAPGAVAEMAQELREKDLRDMVRTSSFGSGSVPISDSLRYPMELALLSLAERIRQTSPADFAIAGTVFPGPLPQPANGAQLEFQTLLERVDSGRDSQSKAECMRQIEGNLFEATMLAAPSMEGTLLAGFIPAWSKILRAYSDEKERFDEEALGVATQIVLAGLSGKGGELAAWREDVPHYRRDSLKAQFLAKRHLMPVAQQLCRTHDGKWRNFEERWKLVQSFAADPWVQEYLKSSRDTISQLVRNRVLTIEEAIERADELAKLFPKDGRAAAELAAIMKAHGRDDVIPGLLALAMEQAKGSDAWYAEWGFRLVQWRAEHQQRSDAVKLWEEIKGRAKQPALKKAVEAGRPEA</sequence>
<reference evidence="3 4" key="1">
    <citation type="submission" date="2018-06" db="EMBL/GenBank/DDBJ databases">
        <title>Genomic Encyclopedia of Type Strains, Phase IV (KMG-IV): sequencing the most valuable type-strain genomes for metagenomic binning, comparative biology and taxonomic classification.</title>
        <authorList>
            <person name="Goeker M."/>
        </authorList>
    </citation>
    <scope>NUCLEOTIDE SEQUENCE [LARGE SCALE GENOMIC DNA]</scope>
    <source>
        <strain evidence="3 4">DSM 25532</strain>
    </source>
</reference>
<dbReference type="Proteomes" id="UP000253426">
    <property type="component" value="Unassembled WGS sequence"/>
</dbReference>
<dbReference type="PANTHER" id="PTHR45586">
    <property type="entry name" value="TPR REPEAT-CONTAINING PROTEIN PA4667"/>
    <property type="match status" value="1"/>
</dbReference>
<gene>
    <name evidence="3" type="ORF">DES53_102955</name>
</gene>
<keyword evidence="2" id="KW-0802">TPR repeat</keyword>
<accession>A0A366HUI1</accession>
<dbReference type="EMBL" id="QNRR01000002">
    <property type="protein sequence ID" value="RBP46564.1"/>
    <property type="molecule type" value="Genomic_DNA"/>
</dbReference>
<dbReference type="OrthoDB" id="174615at2"/>